<dbReference type="InterPro" id="IPR001133">
    <property type="entry name" value="NADH_UbQ_OxRdtase_chain4L/K"/>
</dbReference>
<protein>
    <recommendedName>
        <fullName evidence="10">NADH-quinone oxidoreductase subunit K</fullName>
        <ecNumber evidence="10">7.1.1.-</ecNumber>
    </recommendedName>
    <alternativeName>
        <fullName evidence="10">NADH dehydrogenase I subunit K</fullName>
    </alternativeName>
    <alternativeName>
        <fullName evidence="10">NDH-1 subunit K</fullName>
    </alternativeName>
</protein>
<dbReference type="EMBL" id="DSJL01000006">
    <property type="protein sequence ID" value="HEF64426.1"/>
    <property type="molecule type" value="Genomic_DNA"/>
</dbReference>
<dbReference type="GO" id="GO:0048038">
    <property type="term" value="F:quinone binding"/>
    <property type="evidence" value="ECO:0007669"/>
    <property type="project" value="UniProtKB-KW"/>
</dbReference>
<keyword evidence="7 10" id="KW-1278">Translocase</keyword>
<dbReference type="AlphaFoldDB" id="A0A7C2BD32"/>
<dbReference type="PANTHER" id="PTHR11434">
    <property type="entry name" value="NADH-UBIQUINONE OXIDOREDUCTASE SUBUNIT ND4L"/>
    <property type="match status" value="1"/>
</dbReference>
<evidence type="ECO:0000256" key="9">
    <source>
        <dbReference type="ARBA" id="ARBA00023136"/>
    </source>
</evidence>
<dbReference type="NCBIfam" id="NF004323">
    <property type="entry name" value="PRK05715.1-5"/>
    <property type="match status" value="1"/>
</dbReference>
<dbReference type="GO" id="GO:0030964">
    <property type="term" value="C:NADH dehydrogenase complex"/>
    <property type="evidence" value="ECO:0007669"/>
    <property type="project" value="TreeGrafter"/>
</dbReference>
<evidence type="ECO:0000256" key="3">
    <source>
        <dbReference type="ARBA" id="ARBA00010519"/>
    </source>
</evidence>
<dbReference type="GO" id="GO:0005886">
    <property type="term" value="C:plasma membrane"/>
    <property type="evidence" value="ECO:0007669"/>
    <property type="project" value="UniProtKB-SubCell"/>
</dbReference>
<evidence type="ECO:0000256" key="4">
    <source>
        <dbReference type="ARBA" id="ARBA00022448"/>
    </source>
</evidence>
<dbReference type="InterPro" id="IPR039428">
    <property type="entry name" value="NUOK/Mnh_C1-like"/>
</dbReference>
<feature type="transmembrane region" description="Helical" evidence="10">
    <location>
        <begin position="65"/>
        <end position="85"/>
    </location>
</feature>
<dbReference type="Pfam" id="PF00420">
    <property type="entry name" value="Oxidored_q2"/>
    <property type="match status" value="1"/>
</dbReference>
<keyword evidence="10" id="KW-0520">NAD</keyword>
<evidence type="ECO:0000256" key="7">
    <source>
        <dbReference type="ARBA" id="ARBA00022967"/>
    </source>
</evidence>
<sequence length="102" mass="11156">MSELSATHFLLLSAALFIIGMVGVLTRRNVLVIFMCIELMLNAVNVSLIGFAWELHQLTGQVFALFVIAIAAAEAVVGLGIVMALTRRADTVDIDELRQLRE</sequence>
<comment type="similarity">
    <text evidence="3 10">Belongs to the complex I subunit 4L family.</text>
</comment>
<evidence type="ECO:0000256" key="10">
    <source>
        <dbReference type="HAMAP-Rule" id="MF_01456"/>
    </source>
</evidence>
<comment type="subunit">
    <text evidence="10">NDH-1 is composed of 14 different subunits. Subunits NuoA, H, J, K, L, M, N constitute the membrane sector of the complex.</text>
</comment>
<evidence type="ECO:0000256" key="1">
    <source>
        <dbReference type="ARBA" id="ARBA00002378"/>
    </source>
</evidence>
<comment type="caution">
    <text evidence="11">The sequence shown here is derived from an EMBL/GenBank/DDBJ whole genome shotgun (WGS) entry which is preliminary data.</text>
</comment>
<organism evidence="11">
    <name type="scientific">Thermomicrobium roseum</name>
    <dbReference type="NCBI Taxonomy" id="500"/>
    <lineage>
        <taxon>Bacteria</taxon>
        <taxon>Pseudomonadati</taxon>
        <taxon>Thermomicrobiota</taxon>
        <taxon>Thermomicrobia</taxon>
        <taxon>Thermomicrobiales</taxon>
        <taxon>Thermomicrobiaceae</taxon>
        <taxon>Thermomicrobium</taxon>
    </lineage>
</organism>
<name>A0A7C2BD32_THERO</name>
<dbReference type="EC" id="7.1.1.-" evidence="10"/>
<feature type="transmembrane region" description="Helical" evidence="10">
    <location>
        <begin position="6"/>
        <end position="25"/>
    </location>
</feature>
<dbReference type="GO" id="GO:0050136">
    <property type="term" value="F:NADH dehydrogenase (quinone) (non-electrogenic) activity"/>
    <property type="evidence" value="ECO:0007669"/>
    <property type="project" value="UniProtKB-UniRule"/>
</dbReference>
<dbReference type="NCBIfam" id="NF004320">
    <property type="entry name" value="PRK05715.1-2"/>
    <property type="match status" value="1"/>
</dbReference>
<evidence type="ECO:0000256" key="8">
    <source>
        <dbReference type="ARBA" id="ARBA00022989"/>
    </source>
</evidence>
<keyword evidence="4 10" id="KW-0813">Transport</keyword>
<keyword evidence="10" id="KW-0830">Ubiquinone</keyword>
<reference evidence="11" key="1">
    <citation type="journal article" date="2020" name="mSystems">
        <title>Genome- and Community-Level Interaction Insights into Carbon Utilization and Element Cycling Functions of Hydrothermarchaeota in Hydrothermal Sediment.</title>
        <authorList>
            <person name="Zhou Z."/>
            <person name="Liu Y."/>
            <person name="Xu W."/>
            <person name="Pan J."/>
            <person name="Luo Z.H."/>
            <person name="Li M."/>
        </authorList>
    </citation>
    <scope>NUCLEOTIDE SEQUENCE [LARGE SCALE GENOMIC DNA]</scope>
    <source>
        <strain evidence="11">SpSt-222</strain>
    </source>
</reference>
<comment type="function">
    <text evidence="1 10">NDH-1 shuttles electrons from NADH, via FMN and iron-sulfur (Fe-S) centers, to quinones in the respiratory chain. The immediate electron acceptor for the enzyme in this species is believed to be ubiquinone. Couples the redox reaction to proton translocation (for every two electrons transferred, four hydrogen ions are translocated across the cytoplasmic membrane), and thus conserves the redox energy in a proton gradient.</text>
</comment>
<keyword evidence="6 10" id="KW-0874">Quinone</keyword>
<comment type="catalytic activity">
    <reaction evidence="10">
        <text>a quinone + NADH + 5 H(+)(in) = a quinol + NAD(+) + 4 H(+)(out)</text>
        <dbReference type="Rhea" id="RHEA:57888"/>
        <dbReference type="ChEBI" id="CHEBI:15378"/>
        <dbReference type="ChEBI" id="CHEBI:24646"/>
        <dbReference type="ChEBI" id="CHEBI:57540"/>
        <dbReference type="ChEBI" id="CHEBI:57945"/>
        <dbReference type="ChEBI" id="CHEBI:132124"/>
    </reaction>
</comment>
<proteinExistence type="inferred from homology"/>
<evidence type="ECO:0000313" key="11">
    <source>
        <dbReference type="EMBL" id="HEF64426.1"/>
    </source>
</evidence>
<dbReference type="PANTHER" id="PTHR11434:SF16">
    <property type="entry name" value="NADH-UBIQUINONE OXIDOREDUCTASE CHAIN 4L"/>
    <property type="match status" value="1"/>
</dbReference>
<feature type="transmembrane region" description="Helical" evidence="10">
    <location>
        <begin position="32"/>
        <end position="53"/>
    </location>
</feature>
<dbReference type="FunFam" id="1.10.287.3510:FF:000001">
    <property type="entry name" value="NADH-quinone oxidoreductase subunit K"/>
    <property type="match status" value="1"/>
</dbReference>
<accession>A0A7C2BD32</accession>
<comment type="subcellular location">
    <subcellularLocation>
        <location evidence="10">Cell membrane</location>
        <topology evidence="10">Multi-pass membrane protein</topology>
    </subcellularLocation>
    <subcellularLocation>
        <location evidence="2">Membrane</location>
        <topology evidence="2">Multi-pass membrane protein</topology>
    </subcellularLocation>
</comment>
<dbReference type="GO" id="GO:0042773">
    <property type="term" value="P:ATP synthesis coupled electron transport"/>
    <property type="evidence" value="ECO:0007669"/>
    <property type="project" value="InterPro"/>
</dbReference>
<gene>
    <name evidence="10 11" type="primary">nuoK</name>
    <name evidence="11" type="ORF">ENP47_02285</name>
</gene>
<keyword evidence="11" id="KW-0560">Oxidoreductase</keyword>
<keyword evidence="5 10" id="KW-0812">Transmembrane</keyword>
<dbReference type="Gene3D" id="1.10.287.3510">
    <property type="match status" value="1"/>
</dbReference>
<keyword evidence="10" id="KW-1003">Cell membrane</keyword>
<dbReference type="HAMAP" id="MF_01456">
    <property type="entry name" value="NDH1_NuoK"/>
    <property type="match status" value="1"/>
</dbReference>
<keyword evidence="9 10" id="KW-0472">Membrane</keyword>
<evidence type="ECO:0000256" key="6">
    <source>
        <dbReference type="ARBA" id="ARBA00022719"/>
    </source>
</evidence>
<evidence type="ECO:0000256" key="5">
    <source>
        <dbReference type="ARBA" id="ARBA00022692"/>
    </source>
</evidence>
<dbReference type="NCBIfam" id="NF004321">
    <property type="entry name" value="PRK05715.1-3"/>
    <property type="match status" value="1"/>
</dbReference>
<evidence type="ECO:0000256" key="2">
    <source>
        <dbReference type="ARBA" id="ARBA00004141"/>
    </source>
</evidence>
<keyword evidence="8 10" id="KW-1133">Transmembrane helix</keyword>